<evidence type="ECO:0000256" key="2">
    <source>
        <dbReference type="ARBA" id="ARBA00022490"/>
    </source>
</evidence>
<keyword evidence="4" id="KW-0143">Chaperone</keyword>
<evidence type="ECO:0008006" key="6">
    <source>
        <dbReference type="Google" id="ProtNLM"/>
    </source>
</evidence>
<proteinExistence type="predicted"/>
<name>A0A6V7KHQ4_9HYME</name>
<keyword evidence="3" id="KW-1005">Bacterial flagellum biogenesis</keyword>
<keyword evidence="2" id="KW-0963">Cytoplasm</keyword>
<dbReference type="EMBL" id="CADCXW020000070">
    <property type="protein sequence ID" value="CAD1561970.1"/>
    <property type="molecule type" value="Genomic_DNA"/>
</dbReference>
<sequence length="123" mass="14068">MTTPSQRLKDYQQLQLLSRHILALANNSAWDEVVEQEIIYIQSVENLSKMPIPDNLDSVMQLQFRKILREIVESEAQIKELLQKRMDELSSLMQTSVKQHSVNAAYGEFSPQGVIAGNINPQE</sequence>
<comment type="subcellular location">
    <subcellularLocation>
        <location evidence="1">Cytoplasm</location>
    </subcellularLocation>
</comment>
<evidence type="ECO:0000256" key="4">
    <source>
        <dbReference type="ARBA" id="ARBA00023186"/>
    </source>
</evidence>
<dbReference type="Gene3D" id="1.20.58.380">
    <property type="entry name" value="Flagellar protein flit"/>
    <property type="match status" value="1"/>
</dbReference>
<evidence type="ECO:0000313" key="5">
    <source>
        <dbReference type="EMBL" id="CAD1561970.1"/>
    </source>
</evidence>
<evidence type="ECO:0000256" key="3">
    <source>
        <dbReference type="ARBA" id="ARBA00022795"/>
    </source>
</evidence>
<reference evidence="5" key="1">
    <citation type="submission" date="2020-07" db="EMBL/GenBank/DDBJ databases">
        <authorList>
            <person name="Ferguson B K."/>
        </authorList>
    </citation>
    <scope>NUCLEOTIDE SEQUENCE</scope>
    <source>
        <strain evidence="5">L06</strain>
    </source>
</reference>
<accession>A0A6V7KHQ4</accession>
<gene>
    <name evidence="5" type="ORF">BBRV_LOCUS76039</name>
</gene>
<dbReference type="AlphaFoldDB" id="A0A6V7KHQ4"/>
<dbReference type="InterPro" id="IPR008622">
    <property type="entry name" value="FliT"/>
</dbReference>
<protein>
    <recommendedName>
        <fullName evidence="6">Flagellar protein FliT</fullName>
    </recommendedName>
</protein>
<organism evidence="5">
    <name type="scientific">Bracon brevicornis</name>
    <dbReference type="NCBI Taxonomy" id="1563983"/>
    <lineage>
        <taxon>Eukaryota</taxon>
        <taxon>Metazoa</taxon>
        <taxon>Ecdysozoa</taxon>
        <taxon>Arthropoda</taxon>
        <taxon>Hexapoda</taxon>
        <taxon>Insecta</taxon>
        <taxon>Pterygota</taxon>
        <taxon>Neoptera</taxon>
        <taxon>Endopterygota</taxon>
        <taxon>Hymenoptera</taxon>
        <taxon>Apocrita</taxon>
        <taxon>Ichneumonoidea</taxon>
        <taxon>Braconidae</taxon>
        <taxon>Braconinae</taxon>
        <taxon>Bracon</taxon>
    </lineage>
</organism>
<dbReference type="NCBIfam" id="NF007836">
    <property type="entry name" value="PRK10548.1"/>
    <property type="match status" value="1"/>
</dbReference>
<evidence type="ECO:0000256" key="1">
    <source>
        <dbReference type="ARBA" id="ARBA00004496"/>
    </source>
</evidence>
<dbReference type="Pfam" id="PF05400">
    <property type="entry name" value="FliT"/>
    <property type="match status" value="1"/>
</dbReference>